<sequence length="292" mass="32828">MDKSAAELERTFGIDGSVAIGPGRGGLTCVKLFYEDSYASVRTLLWFVVHYLSLAFLDLLTGEFFLIYVRPEGFGKLGALMQHGFARNSFWEIESTTVDSLDSIPSVTLLLKSNDTTKQIWAHDFELRLTVTLFKQSLNSTSGSLDCELKVSNVGPRPFTFSGALHTYLNVLDARRAKVMLENHKGISKDNITEQVLVRQVKRVQFGEEVDLSIFDVKDEIQLNGLAKDKTTVEKKGFPDVVVWNPHIEKSAGMADLEDSAWRHFVCVEPAIANVLIRLEQHETWVGRMRLS</sequence>
<gene>
    <name evidence="2" type="ORF">NDN08_001173</name>
</gene>
<organism evidence="2 3">
    <name type="scientific">Rhodosorus marinus</name>
    <dbReference type="NCBI Taxonomy" id="101924"/>
    <lineage>
        <taxon>Eukaryota</taxon>
        <taxon>Rhodophyta</taxon>
        <taxon>Stylonematophyceae</taxon>
        <taxon>Stylonematales</taxon>
        <taxon>Stylonemataceae</taxon>
        <taxon>Rhodosorus</taxon>
    </lineage>
</organism>
<proteinExistence type="predicted"/>
<dbReference type="GO" id="GO:0047938">
    <property type="term" value="F:glucose-6-phosphate 1-epimerase activity"/>
    <property type="evidence" value="ECO:0007669"/>
    <property type="project" value="TreeGrafter"/>
</dbReference>
<keyword evidence="1" id="KW-0812">Transmembrane</keyword>
<dbReference type="PANTHER" id="PTHR11122">
    <property type="entry name" value="APOSPORY-ASSOCIATED PROTEIN C-RELATED"/>
    <property type="match status" value="1"/>
</dbReference>
<dbReference type="Pfam" id="PF01263">
    <property type="entry name" value="Aldose_epim"/>
    <property type="match status" value="1"/>
</dbReference>
<dbReference type="GO" id="GO:0030246">
    <property type="term" value="F:carbohydrate binding"/>
    <property type="evidence" value="ECO:0007669"/>
    <property type="project" value="InterPro"/>
</dbReference>
<protein>
    <recommendedName>
        <fullName evidence="4">Glucose-6-phosphate 1-epimerase</fullName>
    </recommendedName>
</protein>
<dbReference type="Proteomes" id="UP001157974">
    <property type="component" value="Unassembled WGS sequence"/>
</dbReference>
<feature type="transmembrane region" description="Helical" evidence="1">
    <location>
        <begin position="44"/>
        <end position="69"/>
    </location>
</feature>
<name>A0AAV8UQ07_9RHOD</name>
<evidence type="ECO:0000256" key="1">
    <source>
        <dbReference type="SAM" id="Phobius"/>
    </source>
</evidence>
<evidence type="ECO:0000313" key="2">
    <source>
        <dbReference type="EMBL" id="KAJ8904655.1"/>
    </source>
</evidence>
<reference evidence="2 3" key="1">
    <citation type="journal article" date="2023" name="Nat. Commun.">
        <title>Origin of minicircular mitochondrial genomes in red algae.</title>
        <authorList>
            <person name="Lee Y."/>
            <person name="Cho C.H."/>
            <person name="Lee Y.M."/>
            <person name="Park S.I."/>
            <person name="Yang J.H."/>
            <person name="West J.A."/>
            <person name="Bhattacharya D."/>
            <person name="Yoon H.S."/>
        </authorList>
    </citation>
    <scope>NUCLEOTIDE SEQUENCE [LARGE SCALE GENOMIC DNA]</scope>
    <source>
        <strain evidence="2 3">CCMP1338</strain>
        <tissue evidence="2">Whole cell</tissue>
    </source>
</reference>
<dbReference type="PANTHER" id="PTHR11122:SF13">
    <property type="entry name" value="GLUCOSE-6-PHOSPHATE 1-EPIMERASE"/>
    <property type="match status" value="1"/>
</dbReference>
<dbReference type="GO" id="GO:0005737">
    <property type="term" value="C:cytoplasm"/>
    <property type="evidence" value="ECO:0007669"/>
    <property type="project" value="TreeGrafter"/>
</dbReference>
<keyword evidence="1" id="KW-0472">Membrane</keyword>
<keyword evidence="1" id="KW-1133">Transmembrane helix</keyword>
<dbReference type="InterPro" id="IPR011013">
    <property type="entry name" value="Gal_mutarotase_sf_dom"/>
</dbReference>
<evidence type="ECO:0008006" key="4">
    <source>
        <dbReference type="Google" id="ProtNLM"/>
    </source>
</evidence>
<dbReference type="InterPro" id="IPR014718">
    <property type="entry name" value="GH-type_carb-bd"/>
</dbReference>
<comment type="caution">
    <text evidence="2">The sequence shown here is derived from an EMBL/GenBank/DDBJ whole genome shotgun (WGS) entry which is preliminary data.</text>
</comment>
<dbReference type="Gene3D" id="2.70.98.10">
    <property type="match status" value="1"/>
</dbReference>
<dbReference type="InterPro" id="IPR008183">
    <property type="entry name" value="Aldose_1/G6P_1-epimerase"/>
</dbReference>
<dbReference type="AlphaFoldDB" id="A0AAV8UQ07"/>
<dbReference type="GO" id="GO:0005975">
    <property type="term" value="P:carbohydrate metabolic process"/>
    <property type="evidence" value="ECO:0007669"/>
    <property type="project" value="InterPro"/>
</dbReference>
<accession>A0AAV8UQ07</accession>
<evidence type="ECO:0000313" key="3">
    <source>
        <dbReference type="Proteomes" id="UP001157974"/>
    </source>
</evidence>
<dbReference type="EMBL" id="JAMWBK010000005">
    <property type="protein sequence ID" value="KAJ8904655.1"/>
    <property type="molecule type" value="Genomic_DNA"/>
</dbReference>
<dbReference type="SUPFAM" id="SSF74650">
    <property type="entry name" value="Galactose mutarotase-like"/>
    <property type="match status" value="1"/>
</dbReference>
<keyword evidence="3" id="KW-1185">Reference proteome</keyword>